<dbReference type="PANTHER" id="PTHR35561:SF1">
    <property type="entry name" value="RNA 2',3'-CYCLIC PHOSPHODIESTERASE"/>
    <property type="match status" value="1"/>
</dbReference>
<dbReference type="SUPFAM" id="SSF55144">
    <property type="entry name" value="LigT-like"/>
    <property type="match status" value="1"/>
</dbReference>
<evidence type="ECO:0000313" key="2">
    <source>
        <dbReference type="EMBL" id="MCJ0763501.1"/>
    </source>
</evidence>
<proteinExistence type="predicted"/>
<evidence type="ECO:0000256" key="1">
    <source>
        <dbReference type="ARBA" id="ARBA00022801"/>
    </source>
</evidence>
<keyword evidence="2" id="KW-0436">Ligase</keyword>
<dbReference type="EMBL" id="JALGBI010000001">
    <property type="protein sequence ID" value="MCJ0763501.1"/>
    <property type="molecule type" value="Genomic_DNA"/>
</dbReference>
<dbReference type="AlphaFoldDB" id="A0A9X1VT94"/>
<keyword evidence="1" id="KW-0378">Hydrolase</keyword>
<dbReference type="GO" id="GO:0008664">
    <property type="term" value="F:RNA 2',3'-cyclic 3'-phosphodiesterase activity"/>
    <property type="evidence" value="ECO:0007669"/>
    <property type="project" value="InterPro"/>
</dbReference>
<accession>A0A9X1VT94</accession>
<dbReference type="InterPro" id="IPR009097">
    <property type="entry name" value="Cyclic_Pdiesterase"/>
</dbReference>
<dbReference type="Proteomes" id="UP001139447">
    <property type="component" value="Unassembled WGS sequence"/>
</dbReference>
<gene>
    <name evidence="2" type="ORF">MMF98_09790</name>
</gene>
<comment type="caution">
    <text evidence="2">The sequence shown here is derived from an EMBL/GenBank/DDBJ whole genome shotgun (WGS) entry which is preliminary data.</text>
</comment>
<dbReference type="Gene3D" id="3.90.1140.10">
    <property type="entry name" value="Cyclic phosphodiesterase"/>
    <property type="match status" value="1"/>
</dbReference>
<evidence type="ECO:0000313" key="3">
    <source>
        <dbReference type="Proteomes" id="UP001139447"/>
    </source>
</evidence>
<name>A0A9X1VT94_9BURK</name>
<dbReference type="InterPro" id="IPR004175">
    <property type="entry name" value="RNA_CPDase"/>
</dbReference>
<dbReference type="Pfam" id="PF13563">
    <property type="entry name" value="2_5_RNA_ligase2"/>
    <property type="match status" value="1"/>
</dbReference>
<dbReference type="GO" id="GO:0016874">
    <property type="term" value="F:ligase activity"/>
    <property type="evidence" value="ECO:0007669"/>
    <property type="project" value="UniProtKB-KW"/>
</dbReference>
<dbReference type="GO" id="GO:0004113">
    <property type="term" value="F:2',3'-cyclic-nucleotide 3'-phosphodiesterase activity"/>
    <property type="evidence" value="ECO:0007669"/>
    <property type="project" value="InterPro"/>
</dbReference>
<dbReference type="PANTHER" id="PTHR35561">
    <property type="entry name" value="RNA 2',3'-CYCLIC PHOSPHODIESTERASE"/>
    <property type="match status" value="1"/>
</dbReference>
<sequence>MPPPYPPALRILICLKPDPGVQAAIDRFRVDTGWPSWRRWTTAPRLHLTLQCWDGFPGSEVEPLRAALRGVPMAPLDLVLDKPQLWHRQTAVLLARPNAGLQALHERMRAALGQAGLLMAPHLQPHVTLSYRAPEPPPADAGPGIPWCAREFLLIWSQLPPAYPRAHHEVLQRYGAAEASPAA</sequence>
<reference evidence="2" key="1">
    <citation type="submission" date="2022-03" db="EMBL/GenBank/DDBJ databases">
        <authorList>
            <person name="Woo C.Y."/>
        </authorList>
    </citation>
    <scope>NUCLEOTIDE SEQUENCE</scope>
    <source>
        <strain evidence="2">CYS-02</strain>
    </source>
</reference>
<dbReference type="RefSeq" id="WP_243306091.1">
    <property type="nucleotide sequence ID" value="NZ_JALGBI010000001.1"/>
</dbReference>
<keyword evidence="3" id="KW-1185">Reference proteome</keyword>
<protein>
    <submittedName>
        <fullName evidence="2">2'-5' RNA ligase family protein</fullName>
    </submittedName>
</protein>
<organism evidence="2 3">
    <name type="scientific">Variovorax terrae</name>
    <dbReference type="NCBI Taxonomy" id="2923278"/>
    <lineage>
        <taxon>Bacteria</taxon>
        <taxon>Pseudomonadati</taxon>
        <taxon>Pseudomonadota</taxon>
        <taxon>Betaproteobacteria</taxon>
        <taxon>Burkholderiales</taxon>
        <taxon>Comamonadaceae</taxon>
        <taxon>Variovorax</taxon>
    </lineage>
</organism>